<gene>
    <name evidence="2" type="ORF">PLOB_00024978</name>
</gene>
<accession>A0ABN8MXS3</accession>
<sequence>MKSMCLSTTFIMSLATVVILFCTERPLVAGDQKIKPNEGTEYEYKICKSRSRKRRKRILTDQNFLQPPEKARSFLRKSTITYVTNYPLFYEECCIEGCRKEEVWEHCVVSYK</sequence>
<evidence type="ECO:0000256" key="1">
    <source>
        <dbReference type="SAM" id="SignalP"/>
    </source>
</evidence>
<keyword evidence="1" id="KW-0732">Signal</keyword>
<reference evidence="2 3" key="1">
    <citation type="submission" date="2022-05" db="EMBL/GenBank/DDBJ databases">
        <authorList>
            <consortium name="Genoscope - CEA"/>
            <person name="William W."/>
        </authorList>
    </citation>
    <scope>NUCLEOTIDE SEQUENCE [LARGE SCALE GENOMIC DNA]</scope>
</reference>
<comment type="caution">
    <text evidence="2">The sequence shown here is derived from an EMBL/GenBank/DDBJ whole genome shotgun (WGS) entry which is preliminary data.</text>
</comment>
<feature type="chain" id="PRO_5045980314" evidence="1">
    <location>
        <begin position="31"/>
        <end position="112"/>
    </location>
</feature>
<proteinExistence type="predicted"/>
<feature type="signal peptide" evidence="1">
    <location>
        <begin position="1"/>
        <end position="30"/>
    </location>
</feature>
<keyword evidence="3" id="KW-1185">Reference proteome</keyword>
<evidence type="ECO:0000313" key="3">
    <source>
        <dbReference type="Proteomes" id="UP001159405"/>
    </source>
</evidence>
<protein>
    <submittedName>
        <fullName evidence="2">Uncharacterized protein</fullName>
    </submittedName>
</protein>
<dbReference type="Proteomes" id="UP001159405">
    <property type="component" value="Unassembled WGS sequence"/>
</dbReference>
<organism evidence="2 3">
    <name type="scientific">Porites lobata</name>
    <dbReference type="NCBI Taxonomy" id="104759"/>
    <lineage>
        <taxon>Eukaryota</taxon>
        <taxon>Metazoa</taxon>
        <taxon>Cnidaria</taxon>
        <taxon>Anthozoa</taxon>
        <taxon>Hexacorallia</taxon>
        <taxon>Scleractinia</taxon>
        <taxon>Fungiina</taxon>
        <taxon>Poritidae</taxon>
        <taxon>Porites</taxon>
    </lineage>
</organism>
<evidence type="ECO:0000313" key="2">
    <source>
        <dbReference type="EMBL" id="CAH3035104.1"/>
    </source>
</evidence>
<dbReference type="EMBL" id="CALNXK010000003">
    <property type="protein sequence ID" value="CAH3035104.1"/>
    <property type="molecule type" value="Genomic_DNA"/>
</dbReference>
<name>A0ABN8MXS3_9CNID</name>